<dbReference type="GO" id="GO:0030001">
    <property type="term" value="P:metal ion transport"/>
    <property type="evidence" value="ECO:0007669"/>
    <property type="project" value="UniProtKB-ARBA"/>
</dbReference>
<dbReference type="PANTHER" id="PTHR31064:SF30">
    <property type="entry name" value="HIGH-AFFINITY POTASSIUM TRANSPORT PROTEIN-RELATED"/>
    <property type="match status" value="1"/>
</dbReference>
<feature type="transmembrane region" description="Helical" evidence="8">
    <location>
        <begin position="342"/>
        <end position="368"/>
    </location>
</feature>
<dbReference type="EMBL" id="ML220130">
    <property type="protein sequence ID" value="TGZ79636.1"/>
    <property type="molecule type" value="Genomic_DNA"/>
</dbReference>
<dbReference type="PANTHER" id="PTHR31064">
    <property type="entry name" value="POTASSIUM TRANSPORT PROTEIN DDB_G0292412-RELATED"/>
    <property type="match status" value="1"/>
</dbReference>
<keyword evidence="6 8" id="KW-0472">Membrane</keyword>
<feature type="compositionally biased region" description="Low complexity" evidence="7">
    <location>
        <begin position="26"/>
        <end position="43"/>
    </location>
</feature>
<dbReference type="AlphaFoldDB" id="A0A4S2MT43"/>
<name>A0A4S2MT43_9PEZI</name>
<evidence type="ECO:0000256" key="2">
    <source>
        <dbReference type="ARBA" id="ARBA00022448"/>
    </source>
</evidence>
<evidence type="ECO:0008006" key="11">
    <source>
        <dbReference type="Google" id="ProtNLM"/>
    </source>
</evidence>
<keyword evidence="2" id="KW-0813">Transport</keyword>
<proteinExistence type="predicted"/>
<keyword evidence="5" id="KW-0406">Ion transport</keyword>
<evidence type="ECO:0000313" key="9">
    <source>
        <dbReference type="EMBL" id="TGZ79636.1"/>
    </source>
</evidence>
<evidence type="ECO:0000313" key="10">
    <source>
        <dbReference type="Proteomes" id="UP000298138"/>
    </source>
</evidence>
<reference evidence="9 10" key="1">
    <citation type="submission" date="2019-04" db="EMBL/GenBank/DDBJ databases">
        <title>Comparative genomics and transcriptomics to analyze fruiting body development in filamentous ascomycetes.</title>
        <authorList>
            <consortium name="DOE Joint Genome Institute"/>
            <person name="Lutkenhaus R."/>
            <person name="Traeger S."/>
            <person name="Breuer J."/>
            <person name="Kuo A."/>
            <person name="Lipzen A."/>
            <person name="Pangilinan J."/>
            <person name="Dilworth D."/>
            <person name="Sandor L."/>
            <person name="Poggeler S."/>
            <person name="Barry K."/>
            <person name="Grigoriev I.V."/>
            <person name="Nowrousian M."/>
        </authorList>
    </citation>
    <scope>NUCLEOTIDE SEQUENCE [LARGE SCALE GENOMIC DNA]</scope>
    <source>
        <strain evidence="9 10">CBS 389.68</strain>
    </source>
</reference>
<dbReference type="OrthoDB" id="9999863at2759"/>
<feature type="transmembrane region" description="Helical" evidence="8">
    <location>
        <begin position="92"/>
        <end position="115"/>
    </location>
</feature>
<evidence type="ECO:0000256" key="3">
    <source>
        <dbReference type="ARBA" id="ARBA00022692"/>
    </source>
</evidence>
<evidence type="ECO:0000256" key="7">
    <source>
        <dbReference type="SAM" id="MobiDB-lite"/>
    </source>
</evidence>
<feature type="transmembrane region" description="Helical" evidence="8">
    <location>
        <begin position="404"/>
        <end position="425"/>
    </location>
</feature>
<gene>
    <name evidence="9" type="ORF">EX30DRAFT_80518</name>
</gene>
<feature type="transmembrane region" description="Helical" evidence="8">
    <location>
        <begin position="160"/>
        <end position="181"/>
    </location>
</feature>
<evidence type="ECO:0000256" key="8">
    <source>
        <dbReference type="SAM" id="Phobius"/>
    </source>
</evidence>
<dbReference type="Proteomes" id="UP000298138">
    <property type="component" value="Unassembled WGS sequence"/>
</dbReference>
<evidence type="ECO:0000256" key="4">
    <source>
        <dbReference type="ARBA" id="ARBA00022989"/>
    </source>
</evidence>
<feature type="transmembrane region" description="Helical" evidence="8">
    <location>
        <begin position="127"/>
        <end position="148"/>
    </location>
</feature>
<sequence length="614" mass="66152">MVEPHSFQRPTGHDRPKPSDGSQDGSLPQMQSLSPLNSSSTLPDTSQDLPVLPISIAASVKPPPDHNSRFHWKWARSWTRTPQRARKHFRRYSFISSFQAVYFVSISFLASAFFLASKKADGSHLGFVDSVFLAVTSITGAGLANIALSDLGTGQQVVVMFLVGAGGQVIVAVAVLAWFLVVRKPKRDGHDEKATVHGQQNLPLENQVEDNTCRKYLPSPGPDANMIIPIDGSDWESSASGSTTMVDDTVCYPATDRYSDRRLFKFLAVLLGLYVLIIHIISTVMLFLCVRLSETTSDVIASTNSTPTSPVFWALFSTVSAFANSGLSLLDSNLAGFANGGTLLLLVHCFLILAGNTLFPLLLTWIVAILPARIPGVQEARQLPHHPCRHILFPYLLPTAERHWLAAMVLIITGINTGTFGITTFPSKSPIKFTSGWHRFLAGTFQALSVRAGGFGIVDIADLKGVVVIIYIVSMYITPFPVSLSPLTTSISAFSTSSSSLSTIVHPPHATRNFILRQLRALARAGDIKYLLLAAVIILSVENIPANGVVRIVFEVVSAYGCVGVSFSGGRGVAEVAKWGATGKFVAMAVMALGRGREGRRGLLVGWGAVSPAL</sequence>
<dbReference type="InterPro" id="IPR051143">
    <property type="entry name" value="TrkH_K-transport"/>
</dbReference>
<keyword evidence="10" id="KW-1185">Reference proteome</keyword>
<protein>
    <recommendedName>
        <fullName evidence="11">TrkH-domain-containing protein</fullName>
    </recommendedName>
</protein>
<dbReference type="GO" id="GO:0005886">
    <property type="term" value="C:plasma membrane"/>
    <property type="evidence" value="ECO:0007669"/>
    <property type="project" value="TreeGrafter"/>
</dbReference>
<evidence type="ECO:0000256" key="6">
    <source>
        <dbReference type="ARBA" id="ARBA00023136"/>
    </source>
</evidence>
<comment type="subcellular location">
    <subcellularLocation>
        <location evidence="1">Membrane</location>
        <topology evidence="1">Multi-pass membrane protein</topology>
    </subcellularLocation>
</comment>
<dbReference type="InParanoid" id="A0A4S2MT43"/>
<feature type="region of interest" description="Disordered" evidence="7">
    <location>
        <begin position="1"/>
        <end position="43"/>
    </location>
</feature>
<feature type="transmembrane region" description="Helical" evidence="8">
    <location>
        <begin position="266"/>
        <end position="290"/>
    </location>
</feature>
<dbReference type="Pfam" id="PF02386">
    <property type="entry name" value="TrkH"/>
    <property type="match status" value="1"/>
</dbReference>
<keyword evidence="3 8" id="KW-0812">Transmembrane</keyword>
<evidence type="ECO:0000256" key="5">
    <source>
        <dbReference type="ARBA" id="ARBA00023065"/>
    </source>
</evidence>
<dbReference type="GO" id="GO:0008324">
    <property type="term" value="F:monoatomic cation transmembrane transporter activity"/>
    <property type="evidence" value="ECO:0007669"/>
    <property type="project" value="InterPro"/>
</dbReference>
<dbReference type="InterPro" id="IPR003445">
    <property type="entry name" value="Cat_transpt"/>
</dbReference>
<organism evidence="9 10">
    <name type="scientific">Ascodesmis nigricans</name>
    <dbReference type="NCBI Taxonomy" id="341454"/>
    <lineage>
        <taxon>Eukaryota</taxon>
        <taxon>Fungi</taxon>
        <taxon>Dikarya</taxon>
        <taxon>Ascomycota</taxon>
        <taxon>Pezizomycotina</taxon>
        <taxon>Pezizomycetes</taxon>
        <taxon>Pezizales</taxon>
        <taxon>Ascodesmidaceae</taxon>
        <taxon>Ascodesmis</taxon>
    </lineage>
</organism>
<feature type="transmembrane region" description="Helical" evidence="8">
    <location>
        <begin position="310"/>
        <end position="330"/>
    </location>
</feature>
<evidence type="ECO:0000256" key="1">
    <source>
        <dbReference type="ARBA" id="ARBA00004141"/>
    </source>
</evidence>
<accession>A0A4S2MT43</accession>
<dbReference type="STRING" id="341454.A0A4S2MT43"/>
<keyword evidence="4 8" id="KW-1133">Transmembrane helix</keyword>